<proteinExistence type="predicted"/>
<dbReference type="GO" id="GO:0004741">
    <property type="term" value="F:[pyruvate dehydrogenase (acetyl-transferring)]-phosphatase activity"/>
    <property type="evidence" value="ECO:0007669"/>
    <property type="project" value="TreeGrafter"/>
</dbReference>
<sequence length="509" mass="57586">MNVMFKCIHRYIVVKCPCRPRSELGIQKWSRQFSVSNAGKNARTSGRSNFRLSRNRGIDDNQSPRLSPHQVTTILRVNETSEVVESGPIRAFETNQLPSNHPIEDRRCEAKLPIDGDKYLFAVHDGHAGCACAQSLNERLFNYLAVALSPPEIVEKVKNGEIDLTTELLHWYNGGIKYKHEQLKELYDKSLKKFARETLTVFSDDTFRREALANAFMRLDEDISTEALPNASNPVLSSETLTVAFAGSVSCVAYVDGIDLFIANTGDCRAVLGVHKMDDHWEAIPLSTPHDGNNEEEVNRILNRHPNESNNIFKNGRLFGDLAPLRAFGDVRYKWDAKDLKHIVNTSKYPHSFISIYGDRLVPNNYNTPPYLTAEPEITHHKLTPKDKFLVLASDGLWDMVSPEKVVQLVAGHMDGRQVLVHFTLPRENMTLGEINKILTQRKKGLANKNVDENVATHLIRNAIGQDHGQLSAQLTLPNSISRFYRDDITVTVIYFNSEYIMDYSTSNH</sequence>
<evidence type="ECO:0000313" key="4">
    <source>
        <dbReference type="Proteomes" id="UP000030746"/>
    </source>
</evidence>
<dbReference type="Pfam" id="PF00481">
    <property type="entry name" value="PP2C"/>
    <property type="match status" value="1"/>
</dbReference>
<dbReference type="OrthoDB" id="420076at2759"/>
<protein>
    <recommendedName>
        <fullName evidence="2">PPM-type phosphatase domain-containing protein</fullName>
    </recommendedName>
</protein>
<dbReference type="CTD" id="20244609"/>
<dbReference type="PANTHER" id="PTHR13832">
    <property type="entry name" value="PROTEIN PHOSPHATASE 2C"/>
    <property type="match status" value="1"/>
</dbReference>
<dbReference type="OMA" id="GEQAMAP"/>
<evidence type="ECO:0000259" key="2">
    <source>
        <dbReference type="PROSITE" id="PS51746"/>
    </source>
</evidence>
<dbReference type="STRING" id="225164.V3ZPK5"/>
<dbReference type="GO" id="GO:0005739">
    <property type="term" value="C:mitochondrion"/>
    <property type="evidence" value="ECO:0007669"/>
    <property type="project" value="TreeGrafter"/>
</dbReference>
<evidence type="ECO:0000313" key="3">
    <source>
        <dbReference type="EMBL" id="ESO82786.1"/>
    </source>
</evidence>
<dbReference type="CDD" id="cd00143">
    <property type="entry name" value="PP2Cc"/>
    <property type="match status" value="1"/>
</dbReference>
<dbReference type="SUPFAM" id="SSF81606">
    <property type="entry name" value="PP2C-like"/>
    <property type="match status" value="1"/>
</dbReference>
<dbReference type="Proteomes" id="UP000030746">
    <property type="component" value="Unassembled WGS sequence"/>
</dbReference>
<dbReference type="Gene3D" id="3.60.40.10">
    <property type="entry name" value="PPM-type phosphatase domain"/>
    <property type="match status" value="1"/>
</dbReference>
<dbReference type="KEGG" id="lgi:LOTGIDRAFT_184585"/>
<dbReference type="EMBL" id="KB203854">
    <property type="protein sequence ID" value="ESO82786.1"/>
    <property type="molecule type" value="Genomic_DNA"/>
</dbReference>
<dbReference type="PROSITE" id="PS51746">
    <property type="entry name" value="PPM_2"/>
    <property type="match status" value="1"/>
</dbReference>
<feature type="domain" description="PPM-type phosphatase" evidence="2">
    <location>
        <begin position="89"/>
        <end position="496"/>
    </location>
</feature>
<gene>
    <name evidence="3" type="ORF">LOTGIDRAFT_184585</name>
</gene>
<keyword evidence="4" id="KW-1185">Reference proteome</keyword>
<name>V3ZPK5_LOTGI</name>
<dbReference type="PANTHER" id="PTHR13832:SF792">
    <property type="entry name" value="GM14286P"/>
    <property type="match status" value="1"/>
</dbReference>
<evidence type="ECO:0000256" key="1">
    <source>
        <dbReference type="SAM" id="MobiDB-lite"/>
    </source>
</evidence>
<dbReference type="SMART" id="SM00332">
    <property type="entry name" value="PP2Cc"/>
    <property type="match status" value="1"/>
</dbReference>
<dbReference type="HOGENOM" id="CLU_021928_0_0_1"/>
<dbReference type="GeneID" id="20244609"/>
<dbReference type="InterPro" id="IPR001932">
    <property type="entry name" value="PPM-type_phosphatase-like_dom"/>
</dbReference>
<dbReference type="InterPro" id="IPR036457">
    <property type="entry name" value="PPM-type-like_dom_sf"/>
</dbReference>
<dbReference type="RefSeq" id="XP_009066579.1">
    <property type="nucleotide sequence ID" value="XM_009068331.1"/>
</dbReference>
<reference evidence="3 4" key="1">
    <citation type="journal article" date="2013" name="Nature">
        <title>Insights into bilaterian evolution from three spiralian genomes.</title>
        <authorList>
            <person name="Simakov O."/>
            <person name="Marletaz F."/>
            <person name="Cho S.J."/>
            <person name="Edsinger-Gonzales E."/>
            <person name="Havlak P."/>
            <person name="Hellsten U."/>
            <person name="Kuo D.H."/>
            <person name="Larsson T."/>
            <person name="Lv J."/>
            <person name="Arendt D."/>
            <person name="Savage R."/>
            <person name="Osoegawa K."/>
            <person name="de Jong P."/>
            <person name="Grimwood J."/>
            <person name="Chapman J.A."/>
            <person name="Shapiro H."/>
            <person name="Aerts A."/>
            <person name="Otillar R.P."/>
            <person name="Terry A.Y."/>
            <person name="Boore J.L."/>
            <person name="Grigoriev I.V."/>
            <person name="Lindberg D.R."/>
            <person name="Seaver E.C."/>
            <person name="Weisblat D.A."/>
            <person name="Putnam N.H."/>
            <person name="Rokhsar D.S."/>
        </authorList>
    </citation>
    <scope>NUCLEOTIDE SEQUENCE [LARGE SCALE GENOMIC DNA]</scope>
</reference>
<dbReference type="InterPro" id="IPR015655">
    <property type="entry name" value="PP2C"/>
</dbReference>
<accession>V3ZPK5</accession>
<dbReference type="AlphaFoldDB" id="V3ZPK5"/>
<organism evidence="3 4">
    <name type="scientific">Lottia gigantea</name>
    <name type="common">Giant owl limpet</name>
    <dbReference type="NCBI Taxonomy" id="225164"/>
    <lineage>
        <taxon>Eukaryota</taxon>
        <taxon>Metazoa</taxon>
        <taxon>Spiralia</taxon>
        <taxon>Lophotrochozoa</taxon>
        <taxon>Mollusca</taxon>
        <taxon>Gastropoda</taxon>
        <taxon>Patellogastropoda</taxon>
        <taxon>Lottioidea</taxon>
        <taxon>Lottiidae</taxon>
        <taxon>Lottia</taxon>
    </lineage>
</organism>
<feature type="region of interest" description="Disordered" evidence="1">
    <location>
        <begin position="37"/>
        <end position="65"/>
    </location>
</feature>
<feature type="compositionally biased region" description="Polar residues" evidence="1">
    <location>
        <begin position="37"/>
        <end position="52"/>
    </location>
</feature>